<dbReference type="InterPro" id="IPR036388">
    <property type="entry name" value="WH-like_DNA-bd_sf"/>
</dbReference>
<accession>A0A0M4JSX4</accession>
<reference evidence="2 3" key="1">
    <citation type="journal article" date="2015" name="Genome Announc.">
        <title>Complete Genome Sequence of Spiroplasma cantharicola CC-1T (DSM 21588), a Bacterium Isolated from Soldier Beetle (Cantharis carolinus).</title>
        <authorList>
            <person name="Lo W.S."/>
            <person name="Liu P.Y."/>
            <person name="Kuo C.H."/>
        </authorList>
    </citation>
    <scope>NUCLEOTIDE SEQUENCE [LARGE SCALE GENOMIC DNA]</scope>
    <source>
        <strain evidence="2 3">CC-1</strain>
    </source>
</reference>
<dbReference type="AlphaFoldDB" id="A0A0M4JSX4"/>
<dbReference type="OrthoDB" id="399959at2"/>
<dbReference type="SUPFAM" id="SSF46689">
    <property type="entry name" value="Homeodomain-like"/>
    <property type="match status" value="1"/>
</dbReference>
<dbReference type="InterPro" id="IPR000281">
    <property type="entry name" value="HTH_RpiR"/>
</dbReference>
<gene>
    <name evidence="2" type="ORF">SCANT_v1c06530</name>
</gene>
<dbReference type="GO" id="GO:0003677">
    <property type="term" value="F:DNA binding"/>
    <property type="evidence" value="ECO:0007669"/>
    <property type="project" value="InterPro"/>
</dbReference>
<proteinExistence type="predicted"/>
<name>A0A0M4JSX4_9MOLU</name>
<dbReference type="GO" id="GO:0003700">
    <property type="term" value="F:DNA-binding transcription factor activity"/>
    <property type="evidence" value="ECO:0007669"/>
    <property type="project" value="InterPro"/>
</dbReference>
<dbReference type="RefSeq" id="WP_053946313.1">
    <property type="nucleotide sequence ID" value="NZ_CP012622.1"/>
</dbReference>
<dbReference type="PATRIC" id="fig|362837.3.peg.669"/>
<dbReference type="InterPro" id="IPR047640">
    <property type="entry name" value="RpiR-like"/>
</dbReference>
<dbReference type="EMBL" id="CP012622">
    <property type="protein sequence ID" value="ALD66559.1"/>
    <property type="molecule type" value="Genomic_DNA"/>
</dbReference>
<dbReference type="InterPro" id="IPR009057">
    <property type="entry name" value="Homeodomain-like_sf"/>
</dbReference>
<sequence>MKSVLNQLFINMNINPNSANNAISKILMKSFVTKSIPSIKDLSKSANVAESTISKFAISLGYKGYRELIFKLKLEISDRETKQNLNISNRSYSQFEENIIVAIREFRYFENKISKTKEEIKKSKKIYLFSSYQFQFDALFFSELLKRNAKECFFSTQMFDQITEINKVDEKDFVIFIVGGQDTKTVEMLLNNFLYTNYLVLSTHSKVNEFTHKDRIICIDSKNLKHLYEYRSFVLKYLFLQLCN</sequence>
<evidence type="ECO:0000259" key="1">
    <source>
        <dbReference type="PROSITE" id="PS51071"/>
    </source>
</evidence>
<evidence type="ECO:0000313" key="2">
    <source>
        <dbReference type="EMBL" id="ALD66559.1"/>
    </source>
</evidence>
<dbReference type="KEGG" id="scj:SCANT_v1c06530"/>
<dbReference type="PANTHER" id="PTHR30514:SF10">
    <property type="entry name" value="MURR_RPIR FAMILY TRANSCRIPTIONAL REGULATOR"/>
    <property type="match status" value="1"/>
</dbReference>
<dbReference type="STRING" id="362837.SCANT_v1c06530"/>
<dbReference type="PROSITE" id="PS51071">
    <property type="entry name" value="HTH_RPIR"/>
    <property type="match status" value="1"/>
</dbReference>
<dbReference type="GO" id="GO:0097367">
    <property type="term" value="F:carbohydrate derivative binding"/>
    <property type="evidence" value="ECO:0007669"/>
    <property type="project" value="InterPro"/>
</dbReference>
<dbReference type="PANTHER" id="PTHR30514">
    <property type="entry name" value="GLUCOKINASE"/>
    <property type="match status" value="1"/>
</dbReference>
<dbReference type="Gene3D" id="1.10.10.10">
    <property type="entry name" value="Winged helix-like DNA-binding domain superfamily/Winged helix DNA-binding domain"/>
    <property type="match status" value="1"/>
</dbReference>
<keyword evidence="3" id="KW-1185">Reference proteome</keyword>
<dbReference type="Pfam" id="PF01418">
    <property type="entry name" value="HTH_6"/>
    <property type="match status" value="1"/>
</dbReference>
<protein>
    <recommendedName>
        <fullName evidence="1">HTH rpiR-type domain-containing protein</fullName>
    </recommendedName>
</protein>
<feature type="domain" description="HTH rpiR-type" evidence="1">
    <location>
        <begin position="3"/>
        <end position="79"/>
    </location>
</feature>
<evidence type="ECO:0000313" key="3">
    <source>
        <dbReference type="Proteomes" id="UP000063919"/>
    </source>
</evidence>
<organism evidence="2 3">
    <name type="scientific">Spiroplasma cantharicola</name>
    <dbReference type="NCBI Taxonomy" id="362837"/>
    <lineage>
        <taxon>Bacteria</taxon>
        <taxon>Bacillati</taxon>
        <taxon>Mycoplasmatota</taxon>
        <taxon>Mollicutes</taxon>
        <taxon>Entomoplasmatales</taxon>
        <taxon>Spiroplasmataceae</taxon>
        <taxon>Spiroplasma</taxon>
    </lineage>
</organism>
<dbReference type="Proteomes" id="UP000063919">
    <property type="component" value="Chromosome"/>
</dbReference>